<evidence type="ECO:0000259" key="3">
    <source>
        <dbReference type="Pfam" id="PF03914"/>
    </source>
</evidence>
<evidence type="ECO:0000256" key="1">
    <source>
        <dbReference type="ARBA" id="ARBA00007797"/>
    </source>
</evidence>
<feature type="region of interest" description="Disordered" evidence="2">
    <location>
        <begin position="1"/>
        <end position="50"/>
    </location>
</feature>
<feature type="compositionally biased region" description="Basic and acidic residues" evidence="2">
    <location>
        <begin position="646"/>
        <end position="662"/>
    </location>
</feature>
<reference evidence="4" key="2">
    <citation type="submission" date="2025-09" db="UniProtKB">
        <authorList>
            <consortium name="Ensembl"/>
        </authorList>
    </citation>
    <scope>IDENTIFICATION</scope>
</reference>
<comment type="similarity">
    <text evidence="1">Belongs to the CBF/MAK21 family.</text>
</comment>
<feature type="compositionally biased region" description="Basic and acidic residues" evidence="2">
    <location>
        <begin position="689"/>
        <end position="699"/>
    </location>
</feature>
<feature type="region of interest" description="Disordered" evidence="2">
    <location>
        <begin position="113"/>
        <end position="138"/>
    </location>
</feature>
<feature type="compositionally biased region" description="Acidic residues" evidence="2">
    <location>
        <begin position="663"/>
        <end position="672"/>
    </location>
</feature>
<feature type="compositionally biased region" description="Acidic residues" evidence="2">
    <location>
        <begin position="830"/>
        <end position="860"/>
    </location>
</feature>
<feature type="region of interest" description="Disordered" evidence="2">
    <location>
        <begin position="626"/>
        <end position="699"/>
    </location>
</feature>
<dbReference type="Pfam" id="PF03914">
    <property type="entry name" value="CBF"/>
    <property type="match status" value="1"/>
</dbReference>
<dbReference type="InterPro" id="IPR040155">
    <property type="entry name" value="CEBPZ/Mak21-like"/>
</dbReference>
<evidence type="ECO:0000313" key="5">
    <source>
        <dbReference type="Proteomes" id="UP000694546"/>
    </source>
</evidence>
<dbReference type="Proteomes" id="UP000694546">
    <property type="component" value="Chromosome 21"/>
</dbReference>
<dbReference type="InterPro" id="IPR016024">
    <property type="entry name" value="ARM-type_fold"/>
</dbReference>
<dbReference type="AlphaFoldDB" id="A0A8C5ADS7"/>
<feature type="compositionally biased region" description="Acidic residues" evidence="2">
    <location>
        <begin position="28"/>
        <end position="50"/>
    </location>
</feature>
<dbReference type="PANTHER" id="PTHR12048:SF0">
    <property type="entry name" value="CCAAT_ENHANCER-BINDING PROTEIN ZETA"/>
    <property type="match status" value="1"/>
</dbReference>
<feature type="compositionally biased region" description="Acidic residues" evidence="2">
    <location>
        <begin position="634"/>
        <end position="645"/>
    </location>
</feature>
<name>A0A8C5ADS7_GADMO</name>
<dbReference type="SUPFAM" id="SSF48371">
    <property type="entry name" value="ARM repeat"/>
    <property type="match status" value="1"/>
</dbReference>
<evidence type="ECO:0000256" key="2">
    <source>
        <dbReference type="SAM" id="MobiDB-lite"/>
    </source>
</evidence>
<dbReference type="PANTHER" id="PTHR12048">
    <property type="entry name" value="CCAAT-BINDING FACTOR-RELATED"/>
    <property type="match status" value="1"/>
</dbReference>
<feature type="domain" description="CCAAT-binding factor" evidence="3">
    <location>
        <begin position="519"/>
        <end position="735"/>
    </location>
</feature>
<dbReference type="InterPro" id="IPR005612">
    <property type="entry name" value="CCAAT-binding_factor"/>
</dbReference>
<feature type="region of interest" description="Disordered" evidence="2">
    <location>
        <begin position="822"/>
        <end position="877"/>
    </location>
</feature>
<dbReference type="GO" id="GO:0005634">
    <property type="term" value="C:nucleus"/>
    <property type="evidence" value="ECO:0007669"/>
    <property type="project" value="UniProtKB-SubCell"/>
</dbReference>
<dbReference type="GeneTree" id="ENSGT00390000006395"/>
<accession>A0A8C5ADS7</accession>
<protein>
    <recommendedName>
        <fullName evidence="3">CCAAT-binding factor domain-containing protein</fullName>
    </recommendedName>
</protein>
<keyword evidence="5" id="KW-1185">Reference proteome</keyword>
<dbReference type="Ensembl" id="ENSGMOT00000058341.1">
    <property type="protein sequence ID" value="ENSGMOP00000030445.1"/>
    <property type="gene ID" value="ENSGMOG00000017880.2"/>
</dbReference>
<proteinExistence type="inferred from homology"/>
<reference evidence="4" key="1">
    <citation type="submission" date="2025-08" db="UniProtKB">
        <authorList>
            <consortium name="Ensembl"/>
        </authorList>
    </citation>
    <scope>IDENTIFICATION</scope>
</reference>
<evidence type="ECO:0000313" key="4">
    <source>
        <dbReference type="Ensembl" id="ENSGMOP00000030445.1"/>
    </source>
</evidence>
<feature type="compositionally biased region" description="Acidic residues" evidence="2">
    <location>
        <begin position="867"/>
        <end position="877"/>
    </location>
</feature>
<sequence>MASKNKFQKAVVKSNNTTVEEEPKPESEYLDEDGDQKEDEEEEDDGELNLDDVLLLGGKKSDFLLLSGINDNHDLIDGGKKGAIDDLEPGELEKFITKLGVRAYASLQTVKAPAGGEPSATKAAPKANGEPAVAAETKKPKKTKELAAAGAGVKKAKQSADVFEFHQRSLLLIKPGGKWFDLEYTTEGCGEPQDEAQVAAYKALAARLYEAEEGQYRSKKSLQKGANSAWMKTVVSKGTLVDRMAAMTVLLQDAPVHGLQHVESLIAMVKKKGGRRMGLMALDTLRELLLSELLPADRKLRSFAQHPFDTLEERASGNRDSRDRRLILWFFEHRLKALVAEFVVALEEVSRDSVAATKSKALATAHELLSQRPEQEKALLVQVVNKLGDPEYKMAARASHLLETLLHRHPNMKAVVCGEVERLMFRPNISGKAQYYAVCFLSQVLLSHEEAELAGRLISVYFTFFRACIKKADVESKMLGALLSGVNRAYPYAVAGDDKVKEQLDTLFKVVHAVKFNTAVQALMLLFQVMDSQQSVSDRYYVALYKKLLDPGLSACSRQSMFLNLLYKSLKADVVLRRVRAFVKRLLQVSCEQNATFACGALFLVSEVMKAKPGLRLMLQENEAGDEENFKDLAEEEEEDDEEERFVDADKVVEEETKAAVKEEDEEEDDEEKPVPEKPKPKGSWVHHQNLEGGKKTETYDPLHRNPMFCGADRTTLWELQQLSLHFHPSVSLFAKTILQGDSVQYTGDPLQDFTLIRFLDRFVFRNPKQLKGKQNTEATVMRPQHKLAQNKIRSLAVNCKEFLDKDESQIPVDQVFFHRNVKTPTNESGSDDSDLDDLDDDEISLGSLDEEDFGDEMGEEGGTFVNDEDDDDEEGPNLEAAGKCDPLTAGHANFCFCVQFGSMLDENAGSKFDNIGMNAMANKDKAGLKQLKWESKRDDWVHGRDAQTLRKKKTAFNKKKDFVKAKVAGKAKMAKKVFKKKK</sequence>
<organism evidence="4 5">
    <name type="scientific">Gadus morhua</name>
    <name type="common">Atlantic cod</name>
    <dbReference type="NCBI Taxonomy" id="8049"/>
    <lineage>
        <taxon>Eukaryota</taxon>
        <taxon>Metazoa</taxon>
        <taxon>Chordata</taxon>
        <taxon>Craniata</taxon>
        <taxon>Vertebrata</taxon>
        <taxon>Euteleostomi</taxon>
        <taxon>Actinopterygii</taxon>
        <taxon>Neopterygii</taxon>
        <taxon>Teleostei</taxon>
        <taxon>Neoteleostei</taxon>
        <taxon>Acanthomorphata</taxon>
        <taxon>Zeiogadaria</taxon>
        <taxon>Gadariae</taxon>
        <taxon>Gadiformes</taxon>
        <taxon>Gadoidei</taxon>
        <taxon>Gadidae</taxon>
        <taxon>Gadus</taxon>
    </lineage>
</organism>
<gene>
    <name evidence="4" type="primary">cebpz</name>
</gene>